<comment type="subcellular location">
    <subcellularLocation>
        <location evidence="1">Cell membrane</location>
        <topology evidence="1">Multi-pass membrane protein</topology>
    </subcellularLocation>
</comment>
<evidence type="ECO:0000256" key="1">
    <source>
        <dbReference type="ARBA" id="ARBA00004651"/>
    </source>
</evidence>
<dbReference type="PANTHER" id="PTHR33932">
    <property type="entry name" value="NA(+)/H(+) ANTIPORTER SUBUNIT B"/>
    <property type="match status" value="1"/>
</dbReference>
<feature type="domain" description="Na+/H+ antiporter MnhB subunit-related protein" evidence="8">
    <location>
        <begin position="5"/>
        <end position="130"/>
    </location>
</feature>
<name>A0A424YAU7_9FIRM</name>
<organism evidence="9 10">
    <name type="scientific">Candidatus Syntrophonatronum acetioxidans</name>
    <dbReference type="NCBI Taxonomy" id="1795816"/>
    <lineage>
        <taxon>Bacteria</taxon>
        <taxon>Bacillati</taxon>
        <taxon>Bacillota</taxon>
        <taxon>Clostridia</taxon>
        <taxon>Eubacteriales</taxon>
        <taxon>Syntrophomonadaceae</taxon>
        <taxon>Candidatus Syntrophonatronum</taxon>
    </lineage>
</organism>
<evidence type="ECO:0000256" key="3">
    <source>
        <dbReference type="ARBA" id="ARBA00022475"/>
    </source>
</evidence>
<evidence type="ECO:0000256" key="5">
    <source>
        <dbReference type="ARBA" id="ARBA00022989"/>
    </source>
</evidence>
<feature type="transmembrane region" description="Helical" evidence="7">
    <location>
        <begin position="12"/>
        <end position="30"/>
    </location>
</feature>
<dbReference type="InterPro" id="IPR050622">
    <property type="entry name" value="CPA3_antiporter_subunitB"/>
</dbReference>
<comment type="caution">
    <text evidence="9">The sequence shown here is derived from an EMBL/GenBank/DDBJ whole genome shotgun (WGS) entry which is preliminary data.</text>
</comment>
<evidence type="ECO:0000256" key="2">
    <source>
        <dbReference type="ARBA" id="ARBA00009425"/>
    </source>
</evidence>
<dbReference type="Pfam" id="PF04039">
    <property type="entry name" value="MnhB"/>
    <property type="match status" value="1"/>
</dbReference>
<accession>A0A424YAU7</accession>
<dbReference type="PANTHER" id="PTHR33932:SF4">
    <property type="entry name" value="NA(+)_H(+) ANTIPORTER SUBUNIT B"/>
    <property type="match status" value="1"/>
</dbReference>
<keyword evidence="5 7" id="KW-1133">Transmembrane helix</keyword>
<dbReference type="AlphaFoldDB" id="A0A424YAU7"/>
<dbReference type="InterPro" id="IPR007182">
    <property type="entry name" value="MnhB"/>
</dbReference>
<feature type="transmembrane region" description="Helical" evidence="7">
    <location>
        <begin position="36"/>
        <end position="55"/>
    </location>
</feature>
<evidence type="ECO:0000313" key="9">
    <source>
        <dbReference type="EMBL" id="RQD73866.1"/>
    </source>
</evidence>
<dbReference type="NCBIfam" id="NF006248">
    <property type="entry name" value="PRK08386.1"/>
    <property type="match status" value="1"/>
</dbReference>
<evidence type="ECO:0000256" key="6">
    <source>
        <dbReference type="ARBA" id="ARBA00023136"/>
    </source>
</evidence>
<evidence type="ECO:0000256" key="7">
    <source>
        <dbReference type="SAM" id="Phobius"/>
    </source>
</evidence>
<dbReference type="GO" id="GO:0005886">
    <property type="term" value="C:plasma membrane"/>
    <property type="evidence" value="ECO:0007669"/>
    <property type="project" value="UniProtKB-SubCell"/>
</dbReference>
<protein>
    <submittedName>
        <fullName evidence="9">Sodium:proton antiporter</fullName>
    </submittedName>
</protein>
<gene>
    <name evidence="9" type="ORF">D5R97_08755</name>
</gene>
<dbReference type="Proteomes" id="UP000285138">
    <property type="component" value="Unassembled WGS sequence"/>
</dbReference>
<dbReference type="EMBL" id="QZAA01000232">
    <property type="protein sequence ID" value="RQD73866.1"/>
    <property type="molecule type" value="Genomic_DNA"/>
</dbReference>
<proteinExistence type="inferred from homology"/>
<reference evidence="9 10" key="1">
    <citation type="submission" date="2018-08" db="EMBL/GenBank/DDBJ databases">
        <title>The metabolism and importance of syntrophic acetate oxidation coupled to methane or sulfide production in haloalkaline environments.</title>
        <authorList>
            <person name="Timmers P.H.A."/>
            <person name="Vavourakis C.D."/>
            <person name="Sorokin D.Y."/>
            <person name="Sinninghe Damste J.S."/>
            <person name="Muyzer G."/>
            <person name="Stams A.J.M."/>
            <person name="Plugge C.M."/>
        </authorList>
    </citation>
    <scope>NUCLEOTIDE SEQUENCE [LARGE SCALE GENOMIC DNA]</scope>
    <source>
        <strain evidence="9">MSAO_Bac1</strain>
    </source>
</reference>
<keyword evidence="3" id="KW-1003">Cell membrane</keyword>
<evidence type="ECO:0000313" key="10">
    <source>
        <dbReference type="Proteomes" id="UP000285138"/>
    </source>
</evidence>
<sequence length="145" mass="15218">MEDIIVRMVGRISVPFIQVYGFYVILHGHLTPGGSFSGGAILGSSMILFALAFNLERGHKKLTHEASTLLECGGASWFAILGLVGVYAGVNFLANQAAGFYMGIPNTLVSAGAIPLITLGLGLKVASTVVTLFYSLAEVEGDSHD</sequence>
<evidence type="ECO:0000259" key="8">
    <source>
        <dbReference type="Pfam" id="PF04039"/>
    </source>
</evidence>
<comment type="similarity">
    <text evidence="2">Belongs to the CPA3 antiporters (TC 2.A.63) subunit B family.</text>
</comment>
<keyword evidence="4 7" id="KW-0812">Transmembrane</keyword>
<keyword evidence="6 7" id="KW-0472">Membrane</keyword>
<evidence type="ECO:0000256" key="4">
    <source>
        <dbReference type="ARBA" id="ARBA00022692"/>
    </source>
</evidence>
<feature type="transmembrane region" description="Helical" evidence="7">
    <location>
        <begin position="75"/>
        <end position="94"/>
    </location>
</feature>